<protein>
    <submittedName>
        <fullName evidence="1">Uncharacterized protein</fullName>
    </submittedName>
</protein>
<dbReference type="EMBL" id="CP066681">
    <property type="protein sequence ID" value="QQG35332.1"/>
    <property type="molecule type" value="Genomic_DNA"/>
</dbReference>
<dbReference type="Proteomes" id="UP000595362">
    <property type="component" value="Chromosome"/>
</dbReference>
<gene>
    <name evidence="1" type="ORF">HYS17_07180</name>
</gene>
<evidence type="ECO:0000313" key="2">
    <source>
        <dbReference type="Proteomes" id="UP000595362"/>
    </source>
</evidence>
<organism evidence="1 2">
    <name type="scientific">Micavibrio aeruginosavorus</name>
    <dbReference type="NCBI Taxonomy" id="349221"/>
    <lineage>
        <taxon>Bacteria</taxon>
        <taxon>Pseudomonadati</taxon>
        <taxon>Bdellovibrionota</taxon>
        <taxon>Bdellovibrionia</taxon>
        <taxon>Bdellovibrionales</taxon>
        <taxon>Pseudobdellovibrionaceae</taxon>
        <taxon>Micavibrio</taxon>
    </lineage>
</organism>
<proteinExistence type="predicted"/>
<evidence type="ECO:0000313" key="1">
    <source>
        <dbReference type="EMBL" id="QQG35332.1"/>
    </source>
</evidence>
<reference evidence="1 2" key="1">
    <citation type="submission" date="2020-07" db="EMBL/GenBank/DDBJ databases">
        <title>Huge and variable diversity of episymbiotic CPR bacteria and DPANN archaea in groundwater ecosystems.</title>
        <authorList>
            <person name="He C.Y."/>
            <person name="Keren R."/>
            <person name="Whittaker M."/>
            <person name="Farag I.F."/>
            <person name="Doudna J."/>
            <person name="Cate J.H.D."/>
            <person name="Banfield J.F."/>
        </authorList>
    </citation>
    <scope>NUCLEOTIDE SEQUENCE [LARGE SCALE GENOMIC DNA]</scope>
    <source>
        <strain evidence="1">NC_groundwater_70_Ag_B-0.1um_54_66</strain>
    </source>
</reference>
<sequence>MSFRSGLLMLAFGLGAFRRVEPRMFLTLHSVEPPRVRDGQKAYFHEIQGRHAARFPRDTFVSGYQAIKTRQHHNSVRRSSMTLKP</sequence>
<name>A0A7T5R0L8_9BACT</name>
<dbReference type="AlphaFoldDB" id="A0A7T5R0L8"/>
<accession>A0A7T5R0L8</accession>